<dbReference type="AlphaFoldDB" id="A0A679JKR4"/>
<sequence length="593" mass="65457">MWADTDTDTDYLNHSEVAELVAEMVGTERLLPLSLGVFGTWGTGKSSILRLVRQELATDANKGKYLFVDFDAWLYQDFDDARAALMAVIAKVLLDEAPEGFKDKARSLYGRVNKLRLLGLAAEGGAAFMGLPTFGLLRKGIEGVGDLVVGNADDDDMKAVKDAAGEIREKTKGLVAAKEKRSPTEEITAFRAEFEEVLKGIGKTLVVVIDNIDRCTPPNAIHTLEAIRLFLFLPRTAFVIAADEDMVRHAVSTHFRNPSERLIQDYLDKLIQVPVRVPRLGVQEVRAYMLLLFAEAAEVGEKQLGILRTYLVDQLRQVWKQDSDFGVDEVLRVLSPQDPERLRATLQLADRMAPLLAYSANVKGNPRIIKRMLNVVRMRASVARRREMPLDEAIIAKLVLFERCTAAGAVDAFHDAINVSGGKPGFLTNLEDHDAEASETEAACPEAMRPYLTFLREWAFLEPALAGTDLRPAVYLARETVPLRSLAASLSPTALKAVGVLRSVRTASSPAARVAIAGTDPAEHVPMMETLVRDMRRNPDWTRSRDDFRGATMLADAAPGAAVMLIRFIRSLDLPKRPAWMSTLLGDKPWAQG</sequence>
<dbReference type="InterPro" id="IPR027417">
    <property type="entry name" value="P-loop_NTPase"/>
</dbReference>
<dbReference type="InterPro" id="IPR052754">
    <property type="entry name" value="NTPase_KAP_P-loop"/>
</dbReference>
<gene>
    <name evidence="2" type="ORF">MBLL_00431</name>
</gene>
<organism evidence="2">
    <name type="scientific">Methylobacterium bullatum</name>
    <dbReference type="NCBI Taxonomy" id="570505"/>
    <lineage>
        <taxon>Bacteria</taxon>
        <taxon>Pseudomonadati</taxon>
        <taxon>Pseudomonadota</taxon>
        <taxon>Alphaproteobacteria</taxon>
        <taxon>Hyphomicrobiales</taxon>
        <taxon>Methylobacteriaceae</taxon>
        <taxon>Methylobacterium</taxon>
    </lineage>
</organism>
<dbReference type="RefSeq" id="WP_339159024.1">
    <property type="nucleotide sequence ID" value="NZ_LR743510.1"/>
</dbReference>
<dbReference type="InterPro" id="IPR011646">
    <property type="entry name" value="KAP_P-loop"/>
</dbReference>
<dbReference type="EMBL" id="LR743510">
    <property type="protein sequence ID" value="CAA2136976.1"/>
    <property type="molecule type" value="Genomic_DNA"/>
</dbReference>
<keyword evidence="2" id="KW-0614">Plasmid</keyword>
<proteinExistence type="predicted"/>
<geneLocation type="plasmid" evidence="2">
    <name>1</name>
</geneLocation>
<accession>A0A679JKR4</accession>
<dbReference type="PANTHER" id="PTHR22674">
    <property type="entry name" value="NTPASE, KAP FAMILY P-LOOP DOMAIN-CONTAINING 1"/>
    <property type="match status" value="1"/>
</dbReference>
<dbReference type="Pfam" id="PF07693">
    <property type="entry name" value="KAP_NTPase"/>
    <property type="match status" value="1"/>
</dbReference>
<name>A0A679JKR4_9HYPH</name>
<dbReference type="PANTHER" id="PTHR22674:SF6">
    <property type="entry name" value="NTPASE KAP FAMILY P-LOOP DOMAIN-CONTAINING PROTEIN 1"/>
    <property type="match status" value="1"/>
</dbReference>
<dbReference type="SUPFAM" id="SSF52540">
    <property type="entry name" value="P-loop containing nucleoside triphosphate hydrolases"/>
    <property type="match status" value="1"/>
</dbReference>
<evidence type="ECO:0000259" key="1">
    <source>
        <dbReference type="Pfam" id="PF07693"/>
    </source>
</evidence>
<dbReference type="Gene3D" id="3.40.50.300">
    <property type="entry name" value="P-loop containing nucleotide triphosphate hydrolases"/>
    <property type="match status" value="1"/>
</dbReference>
<protein>
    <recommendedName>
        <fullName evidence="1">KAP NTPase domain-containing protein</fullName>
    </recommendedName>
</protein>
<reference evidence="2" key="1">
    <citation type="submission" date="2019-12" db="EMBL/GenBank/DDBJ databases">
        <authorList>
            <person name="Cremers G."/>
        </authorList>
    </citation>
    <scope>NUCLEOTIDE SEQUENCE</scope>
    <source>
        <strain evidence="2">Mbul2</strain>
        <plasmid evidence="2">1</plasmid>
    </source>
</reference>
<evidence type="ECO:0000313" key="2">
    <source>
        <dbReference type="EMBL" id="CAA2136976.1"/>
    </source>
</evidence>
<feature type="domain" description="KAP NTPase" evidence="1">
    <location>
        <begin position="17"/>
        <end position="381"/>
    </location>
</feature>